<reference evidence="1 2" key="1">
    <citation type="journal article" date="2016" name="Int. J. Syst. Evol. Microbiol.">
        <title>Panacibacter ginsenosidivorans gen. nov., sp. nov., with ginsenoside converting activity isolated from soil of a ginseng field.</title>
        <authorList>
            <person name="Siddiqi M.Z."/>
            <person name="Muhammad Shafi S."/>
            <person name="Choi K.D."/>
            <person name="Im W.T."/>
        </authorList>
    </citation>
    <scope>NUCLEOTIDE SEQUENCE [LARGE SCALE GENOMIC DNA]</scope>
    <source>
        <strain evidence="1 2">Gsoil1550</strain>
    </source>
</reference>
<dbReference type="Proteomes" id="UP000321533">
    <property type="component" value="Chromosome"/>
</dbReference>
<dbReference type="OrthoDB" id="5329963at2"/>
<dbReference type="EMBL" id="CP042435">
    <property type="protein sequence ID" value="QEC67298.1"/>
    <property type="molecule type" value="Genomic_DNA"/>
</dbReference>
<keyword evidence="2" id="KW-1185">Reference proteome</keyword>
<protein>
    <recommendedName>
        <fullName evidence="3">Class I SAM-dependent methyltransferase</fullName>
    </recommendedName>
</protein>
<accession>A0A5B8VAG7</accession>
<organism evidence="1 2">
    <name type="scientific">Panacibacter ginsenosidivorans</name>
    <dbReference type="NCBI Taxonomy" id="1813871"/>
    <lineage>
        <taxon>Bacteria</taxon>
        <taxon>Pseudomonadati</taxon>
        <taxon>Bacteroidota</taxon>
        <taxon>Chitinophagia</taxon>
        <taxon>Chitinophagales</taxon>
        <taxon>Chitinophagaceae</taxon>
        <taxon>Panacibacter</taxon>
    </lineage>
</organism>
<sequence>MKASIKKILKPLVPPILLNNIRKQIYNNKLRQELKTWKQNGRPAPPPHIIKQHTIAWYQKKCSNNILVETGTYKGDMVEAQKKLFKKIISIELSADLFEKAQRRFSNDKNITIVQGDSGQVLPSILKNINEPAIFWLDGHYSAGITAKGDKDCPIFEELDAIFSNKKFDHILLIDDARCFNGEGDYPTIQQLTDFIKQKDSRYNVEVKDDIIRFVV</sequence>
<dbReference type="InterPro" id="IPR029063">
    <property type="entry name" value="SAM-dependent_MTases_sf"/>
</dbReference>
<gene>
    <name evidence="1" type="ORF">FRZ67_08320</name>
</gene>
<evidence type="ECO:0000313" key="1">
    <source>
        <dbReference type="EMBL" id="QEC67298.1"/>
    </source>
</evidence>
<dbReference type="RefSeq" id="WP_147189105.1">
    <property type="nucleotide sequence ID" value="NZ_CP042435.1"/>
</dbReference>
<name>A0A5B8VAG7_9BACT</name>
<dbReference type="KEGG" id="pgin:FRZ67_08320"/>
<dbReference type="AlphaFoldDB" id="A0A5B8VAG7"/>
<dbReference type="SUPFAM" id="SSF53335">
    <property type="entry name" value="S-adenosyl-L-methionine-dependent methyltransferases"/>
    <property type="match status" value="1"/>
</dbReference>
<evidence type="ECO:0000313" key="2">
    <source>
        <dbReference type="Proteomes" id="UP000321533"/>
    </source>
</evidence>
<proteinExistence type="predicted"/>
<dbReference type="Gene3D" id="3.40.50.150">
    <property type="entry name" value="Vaccinia Virus protein VP39"/>
    <property type="match status" value="1"/>
</dbReference>
<evidence type="ECO:0008006" key="3">
    <source>
        <dbReference type="Google" id="ProtNLM"/>
    </source>
</evidence>